<dbReference type="Proteomes" id="UP000789920">
    <property type="component" value="Unassembled WGS sequence"/>
</dbReference>
<dbReference type="EMBL" id="CAJVQC010121414">
    <property type="protein sequence ID" value="CAG8838710.1"/>
    <property type="molecule type" value="Genomic_DNA"/>
</dbReference>
<organism evidence="1 2">
    <name type="scientific">Racocetra persica</name>
    <dbReference type="NCBI Taxonomy" id="160502"/>
    <lineage>
        <taxon>Eukaryota</taxon>
        <taxon>Fungi</taxon>
        <taxon>Fungi incertae sedis</taxon>
        <taxon>Mucoromycota</taxon>
        <taxon>Glomeromycotina</taxon>
        <taxon>Glomeromycetes</taxon>
        <taxon>Diversisporales</taxon>
        <taxon>Gigasporaceae</taxon>
        <taxon>Racocetra</taxon>
    </lineage>
</organism>
<protein>
    <submittedName>
        <fullName evidence="1">11403_t:CDS:1</fullName>
    </submittedName>
</protein>
<accession>A0ACA9SHU4</accession>
<comment type="caution">
    <text evidence="1">The sequence shown here is derived from an EMBL/GenBank/DDBJ whole genome shotgun (WGS) entry which is preliminary data.</text>
</comment>
<gene>
    <name evidence="1" type="ORF">RPERSI_LOCUS30775</name>
</gene>
<feature type="non-terminal residue" evidence="1">
    <location>
        <position position="74"/>
    </location>
</feature>
<name>A0ACA9SHU4_9GLOM</name>
<evidence type="ECO:0000313" key="2">
    <source>
        <dbReference type="Proteomes" id="UP000789920"/>
    </source>
</evidence>
<proteinExistence type="predicted"/>
<reference evidence="1" key="1">
    <citation type="submission" date="2021-06" db="EMBL/GenBank/DDBJ databases">
        <authorList>
            <person name="Kallberg Y."/>
            <person name="Tangrot J."/>
            <person name="Rosling A."/>
        </authorList>
    </citation>
    <scope>NUCLEOTIDE SEQUENCE</scope>
    <source>
        <strain evidence="1">MA461A</strain>
    </source>
</reference>
<keyword evidence="2" id="KW-1185">Reference proteome</keyword>
<evidence type="ECO:0000313" key="1">
    <source>
        <dbReference type="EMBL" id="CAG8838710.1"/>
    </source>
</evidence>
<feature type="non-terminal residue" evidence="1">
    <location>
        <position position="1"/>
    </location>
</feature>
<sequence length="74" mass="9104">RRRIQSLKTELVELRANVVSRVQDGWILEQRYTRLLDERNSLRVRLANDEEELRRLRVEERRREGNNSNRNRMS</sequence>